<dbReference type="PANTHER" id="PTHR45689:SF14">
    <property type="entry name" value="CYCLIC NUCLEOTIDE-GATED CATION CHANNEL SUBUNIT A-LIKE PROTEIN"/>
    <property type="match status" value="1"/>
</dbReference>
<feature type="transmembrane region" description="Helical" evidence="1">
    <location>
        <begin position="158"/>
        <end position="175"/>
    </location>
</feature>
<feature type="transmembrane region" description="Helical" evidence="1">
    <location>
        <begin position="227"/>
        <end position="250"/>
    </location>
</feature>
<evidence type="ECO:0000256" key="1">
    <source>
        <dbReference type="SAM" id="Phobius"/>
    </source>
</evidence>
<dbReference type="GeneID" id="105361148"/>
<feature type="transmembrane region" description="Helical" evidence="1">
    <location>
        <begin position="118"/>
        <end position="137"/>
    </location>
</feature>
<dbReference type="InterPro" id="IPR051413">
    <property type="entry name" value="K/Na_HCN_channel"/>
</dbReference>
<protein>
    <submittedName>
        <fullName evidence="4">Potassium/sodium hyperpolarization-activated cyclic nucleotide-gated channel 1-like</fullName>
    </submittedName>
</protein>
<dbReference type="GO" id="GO:0005249">
    <property type="term" value="F:voltage-gated potassium channel activity"/>
    <property type="evidence" value="ECO:0007669"/>
    <property type="project" value="TreeGrafter"/>
</dbReference>
<evidence type="ECO:0000313" key="4">
    <source>
        <dbReference type="RefSeq" id="XP_011496557.1"/>
    </source>
</evidence>
<dbReference type="Gene3D" id="2.60.120.10">
    <property type="entry name" value="Jelly Rolls"/>
    <property type="match status" value="1"/>
</dbReference>
<dbReference type="InterPro" id="IPR014710">
    <property type="entry name" value="RmlC-like_jellyroll"/>
</dbReference>
<dbReference type="Gene3D" id="1.10.287.630">
    <property type="entry name" value="Helix hairpin bin"/>
    <property type="match status" value="1"/>
</dbReference>
<name>A0AAJ6YEF0_9HYME</name>
<dbReference type="GO" id="GO:0003254">
    <property type="term" value="P:regulation of membrane depolarization"/>
    <property type="evidence" value="ECO:0007669"/>
    <property type="project" value="TreeGrafter"/>
</dbReference>
<accession>A0AAJ6YEF0</accession>
<dbReference type="Gene3D" id="1.10.287.70">
    <property type="match status" value="1"/>
</dbReference>
<feature type="transmembrane region" description="Helical" evidence="1">
    <location>
        <begin position="187"/>
        <end position="206"/>
    </location>
</feature>
<evidence type="ECO:0000313" key="3">
    <source>
        <dbReference type="Proteomes" id="UP000695007"/>
    </source>
</evidence>
<evidence type="ECO:0000259" key="2">
    <source>
        <dbReference type="PROSITE" id="PS50042"/>
    </source>
</evidence>
<dbReference type="SUPFAM" id="SSF51206">
    <property type="entry name" value="cAMP-binding domain-like"/>
    <property type="match status" value="1"/>
</dbReference>
<feature type="transmembrane region" description="Helical" evidence="1">
    <location>
        <begin position="85"/>
        <end position="106"/>
    </location>
</feature>
<sequence>MFIRNTHHCELIKTSDLAESSNKYCYSTFSNLFWSWTTINENHPKCRQYLISLATINKERKRHFSNNHWWIIHPFSKIRFFWNNIMMVVFFTAFFVIPFSLCFIILEYRTVKLSNINPFIYIICWIDIISNCITGFFDKQKREVILNQGTILVNYLKGYLLIDILTSLPYNYLTYPWKKIAETDDEYIITTLINFIPVLKLSRYLTFRSFIKQTFLYFNCEDISCQMFLTSLFCLYILHWFTCFCNYTLLVNVFTEKASTNESYIKSIEIEEIIERYQCALFIVLENFTATGYGSIEPQSEADIVVCTSLMILGRLVESYIIIILLQTVADRQFAKSKYEQIVNQLLAYAREKQLPAYMKKRLSAYYSYYFRNSYFQEHKILSSLSDALRKEVVLHSCRRLVENVKIFQNLPNSVLIQIVINLKSELYLENDVIIKAGIQGDCMYFLSSGTVIVLTPTGKEVCCLKDGAYFGEVALLVQNQRRVATVIALDICEVYRLDRKDFRKCIAVHSDLFAKIERLATERMQQTGMIEEENKQIILHSSLLNNPQRTEDAE</sequence>
<dbReference type="PANTHER" id="PTHR45689">
    <property type="entry name" value="I[[H]] CHANNEL, ISOFORM E"/>
    <property type="match status" value="1"/>
</dbReference>
<reference evidence="4" key="1">
    <citation type="submission" date="2025-08" db="UniProtKB">
        <authorList>
            <consortium name="RefSeq"/>
        </authorList>
    </citation>
    <scope>IDENTIFICATION</scope>
</reference>
<dbReference type="PROSITE" id="PS50042">
    <property type="entry name" value="CNMP_BINDING_3"/>
    <property type="match status" value="1"/>
</dbReference>
<dbReference type="GO" id="GO:0035725">
    <property type="term" value="P:sodium ion transmembrane transport"/>
    <property type="evidence" value="ECO:0007669"/>
    <property type="project" value="TreeGrafter"/>
</dbReference>
<keyword evidence="3" id="KW-1185">Reference proteome</keyword>
<dbReference type="AlphaFoldDB" id="A0AAJ6YEF0"/>
<dbReference type="GO" id="GO:0098855">
    <property type="term" value="C:HCN channel complex"/>
    <property type="evidence" value="ECO:0007669"/>
    <property type="project" value="TreeGrafter"/>
</dbReference>
<dbReference type="SUPFAM" id="SSF81324">
    <property type="entry name" value="Voltage-gated potassium channels"/>
    <property type="match status" value="1"/>
</dbReference>
<keyword evidence="1" id="KW-1133">Transmembrane helix</keyword>
<dbReference type="Proteomes" id="UP000695007">
    <property type="component" value="Unplaced"/>
</dbReference>
<dbReference type="SMART" id="SM00100">
    <property type="entry name" value="cNMP"/>
    <property type="match status" value="1"/>
</dbReference>
<proteinExistence type="predicted"/>
<gene>
    <name evidence="4" type="primary">LOC105361148</name>
</gene>
<dbReference type="KEGG" id="csol:105361148"/>
<feature type="domain" description="Cyclic nucleotide-binding" evidence="2">
    <location>
        <begin position="407"/>
        <end position="507"/>
    </location>
</feature>
<dbReference type="InterPro" id="IPR018490">
    <property type="entry name" value="cNMP-bd_dom_sf"/>
</dbReference>
<dbReference type="CDD" id="cd00038">
    <property type="entry name" value="CAP_ED"/>
    <property type="match status" value="1"/>
</dbReference>
<keyword evidence="1" id="KW-0812">Transmembrane</keyword>
<keyword evidence="1" id="KW-0472">Membrane</keyword>
<dbReference type="InterPro" id="IPR000595">
    <property type="entry name" value="cNMP-bd_dom"/>
</dbReference>
<dbReference type="Pfam" id="PF00027">
    <property type="entry name" value="cNMP_binding"/>
    <property type="match status" value="1"/>
</dbReference>
<dbReference type="RefSeq" id="XP_011496557.1">
    <property type="nucleotide sequence ID" value="XM_011498255.1"/>
</dbReference>
<organism evidence="3 4">
    <name type="scientific">Ceratosolen solmsi marchali</name>
    <dbReference type="NCBI Taxonomy" id="326594"/>
    <lineage>
        <taxon>Eukaryota</taxon>
        <taxon>Metazoa</taxon>
        <taxon>Ecdysozoa</taxon>
        <taxon>Arthropoda</taxon>
        <taxon>Hexapoda</taxon>
        <taxon>Insecta</taxon>
        <taxon>Pterygota</taxon>
        <taxon>Neoptera</taxon>
        <taxon>Endopterygota</taxon>
        <taxon>Hymenoptera</taxon>
        <taxon>Apocrita</taxon>
        <taxon>Proctotrupomorpha</taxon>
        <taxon>Chalcidoidea</taxon>
        <taxon>Agaonidae</taxon>
        <taxon>Agaoninae</taxon>
        <taxon>Ceratosolen</taxon>
    </lineage>
</organism>